<organism evidence="1 2">
    <name type="scientific">Chryseolinea lacunae</name>
    <dbReference type="NCBI Taxonomy" id="2801331"/>
    <lineage>
        <taxon>Bacteria</taxon>
        <taxon>Pseudomonadati</taxon>
        <taxon>Bacteroidota</taxon>
        <taxon>Cytophagia</taxon>
        <taxon>Cytophagales</taxon>
        <taxon>Fulvivirgaceae</taxon>
        <taxon>Chryseolinea</taxon>
    </lineage>
</organism>
<sequence length="295" mass="35876">MSMQDNVNEYLEMTRLRSARRRKRAQREDFDKMLIGLSRERRALARKQWREALFEKLEKPYQHGWIRKFVVRPDVARGKDGAFFQRLLDKINNTKFSHRKDFKVKKRRFGRKIYVEKPQEFEQLSPYEFGRKKFSDKEKSFFELVYHFDPKTKQHYPKYALTETWRFRLRVFPNIITRRRIIRGEVEGRLDQIKQYITRNNFEPRLQKLLSGHYGWGRWNDDDDLRKIDSFRNKPLVEILNKHWPEENTNTNPRIDPGVSFFANATISFLVLTNLFEVWLGHKKETPAFRPGFLL</sequence>
<dbReference type="RefSeq" id="WP_202009756.1">
    <property type="nucleotide sequence ID" value="NZ_JAERRB010000003.1"/>
</dbReference>
<accession>A0ABS1KRQ3</accession>
<proteinExistence type="predicted"/>
<dbReference type="EMBL" id="JAERRB010000003">
    <property type="protein sequence ID" value="MBL0742025.1"/>
    <property type="molecule type" value="Genomic_DNA"/>
</dbReference>
<comment type="caution">
    <text evidence="1">The sequence shown here is derived from an EMBL/GenBank/DDBJ whole genome shotgun (WGS) entry which is preliminary data.</text>
</comment>
<dbReference type="Proteomes" id="UP000613030">
    <property type="component" value="Unassembled WGS sequence"/>
</dbReference>
<evidence type="ECO:0000313" key="1">
    <source>
        <dbReference type="EMBL" id="MBL0742025.1"/>
    </source>
</evidence>
<gene>
    <name evidence="1" type="ORF">JI741_12395</name>
</gene>
<reference evidence="1 2" key="1">
    <citation type="submission" date="2021-01" db="EMBL/GenBank/DDBJ databases">
        <title>Chryseolinea sp. Jin1 Genome sequencing and assembly.</title>
        <authorList>
            <person name="Kim I."/>
        </authorList>
    </citation>
    <scope>NUCLEOTIDE SEQUENCE [LARGE SCALE GENOMIC DNA]</scope>
    <source>
        <strain evidence="1 2">Jin1</strain>
    </source>
</reference>
<protein>
    <submittedName>
        <fullName evidence="1">Uncharacterized protein</fullName>
    </submittedName>
</protein>
<name>A0ABS1KRQ3_9BACT</name>
<evidence type="ECO:0000313" key="2">
    <source>
        <dbReference type="Proteomes" id="UP000613030"/>
    </source>
</evidence>
<keyword evidence="2" id="KW-1185">Reference proteome</keyword>